<organism evidence="9">
    <name type="scientific">Chlamydomonas leiostraca</name>
    <dbReference type="NCBI Taxonomy" id="1034604"/>
    <lineage>
        <taxon>Eukaryota</taxon>
        <taxon>Viridiplantae</taxon>
        <taxon>Chlorophyta</taxon>
        <taxon>core chlorophytes</taxon>
        <taxon>Chlorophyceae</taxon>
        <taxon>CS clade</taxon>
        <taxon>Chlamydomonadales</taxon>
        <taxon>Chlamydomonadaceae</taxon>
        <taxon>Chlamydomonas</taxon>
    </lineage>
</organism>
<feature type="transmembrane region" description="Helical" evidence="7">
    <location>
        <begin position="212"/>
        <end position="229"/>
    </location>
</feature>
<keyword evidence="4 7" id="KW-1133">Transmembrane helix</keyword>
<dbReference type="EMBL" id="KP696389">
    <property type="protein sequence ID" value="AJN90470.1"/>
    <property type="molecule type" value="Genomic_DNA"/>
</dbReference>
<dbReference type="RefSeq" id="YP_009123609.1">
    <property type="nucleotide sequence ID" value="NC_026573.1"/>
</dbReference>
<evidence type="ECO:0000259" key="8">
    <source>
        <dbReference type="Pfam" id="PF00361"/>
    </source>
</evidence>
<dbReference type="PANTHER" id="PTHR22773">
    <property type="entry name" value="NADH DEHYDROGENASE"/>
    <property type="match status" value="1"/>
</dbReference>
<gene>
    <name evidence="9" type="primary">nad2</name>
</gene>
<feature type="transmembrane region" description="Helical" evidence="7">
    <location>
        <begin position="59"/>
        <end position="79"/>
    </location>
</feature>
<dbReference type="AlphaFoldDB" id="A0A0C5BWK8"/>
<keyword evidence="9" id="KW-0496">Mitochondrion</keyword>
<dbReference type="GeneID" id="23631536"/>
<evidence type="ECO:0000256" key="4">
    <source>
        <dbReference type="ARBA" id="ARBA00022989"/>
    </source>
</evidence>
<evidence type="ECO:0000256" key="7">
    <source>
        <dbReference type="SAM" id="Phobius"/>
    </source>
</evidence>
<dbReference type="GO" id="GO:0016020">
    <property type="term" value="C:membrane"/>
    <property type="evidence" value="ECO:0007669"/>
    <property type="project" value="UniProtKB-SubCell"/>
</dbReference>
<feature type="transmembrane region" description="Helical" evidence="7">
    <location>
        <begin position="359"/>
        <end position="379"/>
    </location>
</feature>
<evidence type="ECO:0000256" key="6">
    <source>
        <dbReference type="ARBA" id="ARBA00023136"/>
    </source>
</evidence>
<evidence type="ECO:0000313" key="9">
    <source>
        <dbReference type="EMBL" id="AJN90470.1"/>
    </source>
</evidence>
<feature type="transmembrane region" description="Helical" evidence="7">
    <location>
        <begin position="86"/>
        <end position="111"/>
    </location>
</feature>
<feature type="transmembrane region" description="Helical" evidence="7">
    <location>
        <begin position="241"/>
        <end position="262"/>
    </location>
</feature>
<feature type="transmembrane region" description="Helical" evidence="7">
    <location>
        <begin position="420"/>
        <end position="438"/>
    </location>
</feature>
<geneLocation type="mitochondrion" evidence="9"/>
<feature type="transmembrane region" description="Helical" evidence="7">
    <location>
        <begin position="36"/>
        <end position="53"/>
    </location>
</feature>
<evidence type="ECO:0000256" key="1">
    <source>
        <dbReference type="ARBA" id="ARBA00004141"/>
    </source>
</evidence>
<keyword evidence="2 7" id="KW-0812">Transmembrane</keyword>
<feature type="transmembrane region" description="Helical" evidence="7">
    <location>
        <begin position="311"/>
        <end position="339"/>
    </location>
</feature>
<feature type="domain" description="NADH:quinone oxidoreductase/Mrp antiporter transmembrane" evidence="8">
    <location>
        <begin position="101"/>
        <end position="303"/>
    </location>
</feature>
<feature type="transmembrane region" description="Helical" evidence="7">
    <location>
        <begin position="182"/>
        <end position="206"/>
    </location>
</feature>
<dbReference type="InterPro" id="IPR001750">
    <property type="entry name" value="ND/Mrp_TM"/>
</dbReference>
<comment type="subcellular location">
    <subcellularLocation>
        <location evidence="1">Membrane</location>
        <topology evidence="1">Multi-pass membrane protein</topology>
    </subcellularLocation>
</comment>
<protein>
    <submittedName>
        <fullName evidence="9">Nad2 protein</fullName>
    </submittedName>
</protein>
<keyword evidence="5" id="KW-0520">NAD</keyword>
<feature type="transmembrane region" description="Helical" evidence="7">
    <location>
        <begin position="141"/>
        <end position="161"/>
    </location>
</feature>
<feature type="transmembrane region" description="Helical" evidence="7">
    <location>
        <begin position="6"/>
        <end position="24"/>
    </location>
</feature>
<reference evidence="9" key="1">
    <citation type="journal article" date="2015" name="Genome Biol. Evol.">
        <title>Massive and widespread organelle genomic expansion in the green algal genus Dunaliella.</title>
        <authorList>
            <person name="Del Vasto M."/>
            <person name="Figueroa-Martinez F."/>
            <person name="Featherston J."/>
            <person name="Gonzalez M.A."/>
            <person name="Reyes-Prieto A."/>
            <person name="Durand P.M."/>
            <person name="Smith D.R."/>
        </authorList>
    </citation>
    <scope>NUCLEOTIDE SEQUENCE</scope>
    <source>
        <strain evidence="9">SAG 11-49</strain>
    </source>
</reference>
<feature type="transmembrane region" description="Helical" evidence="7">
    <location>
        <begin position="274"/>
        <end position="299"/>
    </location>
</feature>
<accession>A0A0C5BWK8</accession>
<evidence type="ECO:0000256" key="3">
    <source>
        <dbReference type="ARBA" id="ARBA00022967"/>
    </source>
</evidence>
<sequence length="443" mass="49637">MFWYSLIELDSLLSLILIIVYGLFSLRSVNIHLADVYFFCRLYPILFVLGYYIDSCATTFTLSIDILLAALVFVIMYSFNSFESVLLLLFAFIGSYFMLHSVDLLTFYIALEAQNFSFLVLCGLQSNKDSSSFSVEAALKYFLLSAFSSGVLLFWFSTIYLQTGCSVLSFSNSLESSPLQTFMILTAMMFKLGAAPLHLWVVQIYSSVKRSLLMYISTAPKLSLFGFWVSSFHAVWTDFSVVLFAMFSIVLGSFGAYSQPALRAVFAYSTVNEIGLMLMALETAGFSSLFQHLGIYIVSQILLWNLDDKRLFSVAAVSLAGLPPLAGFFGKAWIFWATINATGKNTTSADVSSLTSYSNLYIVLMVALFCSGVSLVYYLRVLRLFWNNSQGVNCRVIQFNRPRSVSISTVSAYMPLDSRVMLISTCVILLVFLPIFLIKPFVF</sequence>
<proteinExistence type="predicted"/>
<keyword evidence="3" id="KW-1278">Translocase</keyword>
<dbReference type="Pfam" id="PF00361">
    <property type="entry name" value="Proton_antipo_M"/>
    <property type="match status" value="1"/>
</dbReference>
<evidence type="ECO:0000256" key="2">
    <source>
        <dbReference type="ARBA" id="ARBA00022692"/>
    </source>
</evidence>
<keyword evidence="6 7" id="KW-0472">Membrane</keyword>
<evidence type="ECO:0000256" key="5">
    <source>
        <dbReference type="ARBA" id="ARBA00023027"/>
    </source>
</evidence>
<name>A0A0C5BWK8_9CHLO</name>